<feature type="transmembrane region" description="Helical" evidence="8">
    <location>
        <begin position="346"/>
        <end position="370"/>
    </location>
</feature>
<dbReference type="InterPro" id="IPR020846">
    <property type="entry name" value="MFS_dom"/>
</dbReference>
<sequence>MDSRESKIPGYMFYCVLVATLGSFCNGWVIGSANVPGEITHNCPNGNAHVYNPSFPDCLPMSTALWGFAVSSFCVGGLVGGITGGVVQTRLGRKKAIMVNTLGWIVGSIIMGASVHEGMFIVGRLISGLSCGLGSLCIPTYIGEISTIRSRGAMGACHQFFIVVGILLSSVIGLPTAKVPLWRINYAIVGIPAVVQLFLMSTCVETPRWLVAVNRVEEGRNSLKRLRGKANTDREFYEIVEGQRGPAAAASIMKNPEYAGHDMLKAGAGDEKELQSPSFNEDRIPTPQQQQPMLGEKPNEEEALQPQSSPDADDSATMAPRADEGSRAPLSLIGIFRDPVIRRISIIVLSLHFIQQWIGMNAVMFYSTMIFSSAFDPEMSQYMAIATTGVNFVTTLLSVVLVDRMGRRALIMIAEAMCTIFSVTLVIGYRFNIPALLVVSVFLYVAGFAIGVGPIPWMITSELTPTYANSSVGAAATCMNWAMNFVIGQIFPIIFASIEGYSFIIFAVVGAVSMVFTYFMLPETKNRSIESIVHGLSKKVGHTVPKDATSDVPSAT</sequence>
<dbReference type="InterPro" id="IPR005828">
    <property type="entry name" value="MFS_sugar_transport-like"/>
</dbReference>
<keyword evidence="4 8" id="KW-0812">Transmembrane</keyword>
<keyword evidence="11" id="KW-1185">Reference proteome</keyword>
<feature type="transmembrane region" description="Helical" evidence="8">
    <location>
        <begin position="409"/>
        <end position="429"/>
    </location>
</feature>
<evidence type="ECO:0000259" key="9">
    <source>
        <dbReference type="PROSITE" id="PS50850"/>
    </source>
</evidence>
<feature type="transmembrane region" description="Helical" evidence="8">
    <location>
        <begin position="121"/>
        <end position="142"/>
    </location>
</feature>
<dbReference type="InterPro" id="IPR005829">
    <property type="entry name" value="Sugar_transporter_CS"/>
</dbReference>
<feature type="transmembrane region" description="Helical" evidence="8">
    <location>
        <begin position="501"/>
        <end position="521"/>
    </location>
</feature>
<comment type="caution">
    <text evidence="10">The sequence shown here is derived from an EMBL/GenBank/DDBJ whole genome shotgun (WGS) entry which is preliminary data.</text>
</comment>
<name>A0A1X2HBJ4_SYNRA</name>
<dbReference type="PROSITE" id="PS00216">
    <property type="entry name" value="SUGAR_TRANSPORT_1"/>
    <property type="match status" value="1"/>
</dbReference>
<protein>
    <submittedName>
        <fullName evidence="10">Major facilitator superfamily domain-containing protein</fullName>
    </submittedName>
</protein>
<feature type="transmembrane region" description="Helical" evidence="8">
    <location>
        <begin position="435"/>
        <end position="459"/>
    </location>
</feature>
<feature type="transmembrane region" description="Helical" evidence="8">
    <location>
        <begin position="382"/>
        <end position="402"/>
    </location>
</feature>
<feature type="transmembrane region" description="Helical" evidence="8">
    <location>
        <begin position="12"/>
        <end position="30"/>
    </location>
</feature>
<dbReference type="AlphaFoldDB" id="A0A1X2HBJ4"/>
<dbReference type="PANTHER" id="PTHR23503">
    <property type="entry name" value="SOLUTE CARRIER FAMILY 2"/>
    <property type="match status" value="1"/>
</dbReference>
<comment type="similarity">
    <text evidence="2">Belongs to the major facilitator superfamily. Sugar transporter (TC 2.A.1.1) family.</text>
</comment>
<dbReference type="Pfam" id="PF00083">
    <property type="entry name" value="Sugar_tr"/>
    <property type="match status" value="2"/>
</dbReference>
<evidence type="ECO:0000256" key="8">
    <source>
        <dbReference type="SAM" id="Phobius"/>
    </source>
</evidence>
<comment type="subcellular location">
    <subcellularLocation>
        <location evidence="1">Membrane</location>
        <topology evidence="1">Multi-pass membrane protein</topology>
    </subcellularLocation>
</comment>
<evidence type="ECO:0000313" key="11">
    <source>
        <dbReference type="Proteomes" id="UP000242180"/>
    </source>
</evidence>
<dbReference type="InterPro" id="IPR036259">
    <property type="entry name" value="MFS_trans_sf"/>
</dbReference>
<keyword evidence="6 8" id="KW-0472">Membrane</keyword>
<dbReference type="PANTHER" id="PTHR23503:SF8">
    <property type="entry name" value="FACILITATED GLUCOSE TRANSPORTER PROTEIN 1"/>
    <property type="match status" value="1"/>
</dbReference>
<evidence type="ECO:0000256" key="6">
    <source>
        <dbReference type="ARBA" id="ARBA00023136"/>
    </source>
</evidence>
<dbReference type="OMA" id="FAMRITS"/>
<evidence type="ECO:0000256" key="2">
    <source>
        <dbReference type="ARBA" id="ARBA00010992"/>
    </source>
</evidence>
<dbReference type="Gene3D" id="1.20.1250.20">
    <property type="entry name" value="MFS general substrate transporter like domains"/>
    <property type="match status" value="2"/>
</dbReference>
<dbReference type="EMBL" id="MCGN01000005">
    <property type="protein sequence ID" value="ORY96169.1"/>
    <property type="molecule type" value="Genomic_DNA"/>
</dbReference>
<feature type="compositionally biased region" description="Basic and acidic residues" evidence="7">
    <location>
        <begin position="270"/>
        <end position="284"/>
    </location>
</feature>
<accession>A0A1X2HBJ4</accession>
<gene>
    <name evidence="10" type="ORF">BCR43DRAFT_267484</name>
</gene>
<evidence type="ECO:0000256" key="4">
    <source>
        <dbReference type="ARBA" id="ARBA00022692"/>
    </source>
</evidence>
<feature type="transmembrane region" description="Helical" evidence="8">
    <location>
        <begin position="64"/>
        <end position="84"/>
    </location>
</feature>
<reference evidence="10 11" key="1">
    <citation type="submission" date="2016-07" db="EMBL/GenBank/DDBJ databases">
        <title>Pervasive Adenine N6-methylation of Active Genes in Fungi.</title>
        <authorList>
            <consortium name="DOE Joint Genome Institute"/>
            <person name="Mondo S.J."/>
            <person name="Dannebaum R.O."/>
            <person name="Kuo R.C."/>
            <person name="Labutti K."/>
            <person name="Haridas S."/>
            <person name="Kuo A."/>
            <person name="Salamov A."/>
            <person name="Ahrendt S.R."/>
            <person name="Lipzen A."/>
            <person name="Sullivan W."/>
            <person name="Andreopoulos W.B."/>
            <person name="Clum A."/>
            <person name="Lindquist E."/>
            <person name="Daum C."/>
            <person name="Ramamoorthy G.K."/>
            <person name="Gryganskyi A."/>
            <person name="Culley D."/>
            <person name="Magnuson J.K."/>
            <person name="James T.Y."/>
            <person name="O'Malley M.A."/>
            <person name="Stajich J.E."/>
            <person name="Spatafora J.W."/>
            <person name="Visel A."/>
            <person name="Grigoriev I.V."/>
        </authorList>
    </citation>
    <scope>NUCLEOTIDE SEQUENCE [LARGE SCALE GENOMIC DNA]</scope>
    <source>
        <strain evidence="10 11">NRRL 2496</strain>
    </source>
</reference>
<dbReference type="GO" id="GO:0015149">
    <property type="term" value="F:hexose transmembrane transporter activity"/>
    <property type="evidence" value="ECO:0007669"/>
    <property type="project" value="TreeGrafter"/>
</dbReference>
<feature type="transmembrane region" description="Helical" evidence="8">
    <location>
        <begin position="96"/>
        <end position="115"/>
    </location>
</feature>
<feature type="transmembrane region" description="Helical" evidence="8">
    <location>
        <begin position="180"/>
        <end position="199"/>
    </location>
</feature>
<keyword evidence="5 8" id="KW-1133">Transmembrane helix</keyword>
<dbReference type="Proteomes" id="UP000242180">
    <property type="component" value="Unassembled WGS sequence"/>
</dbReference>
<evidence type="ECO:0000256" key="1">
    <source>
        <dbReference type="ARBA" id="ARBA00004141"/>
    </source>
</evidence>
<dbReference type="InterPro" id="IPR003663">
    <property type="entry name" value="Sugar/inositol_transpt"/>
</dbReference>
<dbReference type="PRINTS" id="PR00171">
    <property type="entry name" value="SUGRTRNSPORT"/>
</dbReference>
<feature type="region of interest" description="Disordered" evidence="7">
    <location>
        <begin position="270"/>
        <end position="323"/>
    </location>
</feature>
<organism evidence="10 11">
    <name type="scientific">Syncephalastrum racemosum</name>
    <name type="common">Filamentous fungus</name>
    <dbReference type="NCBI Taxonomy" id="13706"/>
    <lineage>
        <taxon>Eukaryota</taxon>
        <taxon>Fungi</taxon>
        <taxon>Fungi incertae sedis</taxon>
        <taxon>Mucoromycota</taxon>
        <taxon>Mucoromycotina</taxon>
        <taxon>Mucoromycetes</taxon>
        <taxon>Mucorales</taxon>
        <taxon>Syncephalastraceae</taxon>
        <taxon>Syncephalastrum</taxon>
    </lineage>
</organism>
<dbReference type="OrthoDB" id="4540492at2759"/>
<dbReference type="GO" id="GO:0016020">
    <property type="term" value="C:membrane"/>
    <property type="evidence" value="ECO:0007669"/>
    <property type="project" value="UniProtKB-SubCell"/>
</dbReference>
<evidence type="ECO:0000256" key="5">
    <source>
        <dbReference type="ARBA" id="ARBA00022989"/>
    </source>
</evidence>
<evidence type="ECO:0000313" key="10">
    <source>
        <dbReference type="EMBL" id="ORY96169.1"/>
    </source>
</evidence>
<dbReference type="STRING" id="13706.A0A1X2HBJ4"/>
<feature type="transmembrane region" description="Helical" evidence="8">
    <location>
        <begin position="471"/>
        <end position="495"/>
    </location>
</feature>
<dbReference type="PROSITE" id="PS50850">
    <property type="entry name" value="MFS"/>
    <property type="match status" value="1"/>
</dbReference>
<dbReference type="PROSITE" id="PS00217">
    <property type="entry name" value="SUGAR_TRANSPORT_2"/>
    <property type="match status" value="1"/>
</dbReference>
<keyword evidence="3" id="KW-0813">Transport</keyword>
<dbReference type="InterPro" id="IPR045263">
    <property type="entry name" value="GLUT"/>
</dbReference>
<evidence type="ECO:0000256" key="7">
    <source>
        <dbReference type="SAM" id="MobiDB-lite"/>
    </source>
</evidence>
<dbReference type="SUPFAM" id="SSF103473">
    <property type="entry name" value="MFS general substrate transporter"/>
    <property type="match status" value="1"/>
</dbReference>
<feature type="domain" description="Major facilitator superfamily (MFS) profile" evidence="9">
    <location>
        <begin position="15"/>
        <end position="525"/>
    </location>
</feature>
<proteinExistence type="inferred from homology"/>
<dbReference type="InParanoid" id="A0A1X2HBJ4"/>
<evidence type="ECO:0000256" key="3">
    <source>
        <dbReference type="ARBA" id="ARBA00022448"/>
    </source>
</evidence>
<feature type="transmembrane region" description="Helical" evidence="8">
    <location>
        <begin position="154"/>
        <end position="174"/>
    </location>
</feature>